<dbReference type="AlphaFoldDB" id="A0A2K3DRE4"/>
<evidence type="ECO:0000256" key="4">
    <source>
        <dbReference type="ARBA" id="ARBA00022759"/>
    </source>
</evidence>
<feature type="coiled-coil region" evidence="10">
    <location>
        <begin position="667"/>
        <end position="701"/>
    </location>
</feature>
<keyword evidence="11" id="KW-0472">Membrane</keyword>
<feature type="active site" evidence="8">
    <location>
        <position position="96"/>
    </location>
</feature>
<dbReference type="SUPFAM" id="SSF55895">
    <property type="entry name" value="Ribonuclease Rh-like"/>
    <property type="match status" value="1"/>
</dbReference>
<keyword evidence="11" id="KW-0812">Transmembrane</keyword>
<keyword evidence="2" id="KW-0540">Nuclease</keyword>
<keyword evidence="7" id="KW-0456">Lyase</keyword>
<dbReference type="GeneID" id="5716875"/>
<keyword evidence="5" id="KW-0378">Hydrolase</keyword>
<keyword evidence="13" id="KW-1185">Reference proteome</keyword>
<dbReference type="EMBL" id="CM008967">
    <property type="protein sequence ID" value="PNW83100.1"/>
    <property type="molecule type" value="Genomic_DNA"/>
</dbReference>
<dbReference type="InterPro" id="IPR001568">
    <property type="entry name" value="RNase_T2-like"/>
</dbReference>
<feature type="transmembrane region" description="Helical" evidence="11">
    <location>
        <begin position="764"/>
        <end position="788"/>
    </location>
</feature>
<dbReference type="GO" id="GO:0005576">
    <property type="term" value="C:extracellular region"/>
    <property type="evidence" value="ECO:0000318"/>
    <property type="project" value="GO_Central"/>
</dbReference>
<accession>A0A2K3DRE4</accession>
<dbReference type="RefSeq" id="XP_001691379.2">
    <property type="nucleotide sequence ID" value="XM_001691327.2"/>
</dbReference>
<dbReference type="GO" id="GO:0004521">
    <property type="term" value="F:RNA endonuclease activity"/>
    <property type="evidence" value="ECO:0000318"/>
    <property type="project" value="GO_Central"/>
</dbReference>
<gene>
    <name evidence="12" type="ORF">CHLRE_06g306550v5</name>
</gene>
<evidence type="ECO:0000256" key="8">
    <source>
        <dbReference type="PIRSR" id="PIRSR633697-1"/>
    </source>
</evidence>
<name>A0A2K3DRE4_CHLRE</name>
<evidence type="ECO:0000256" key="5">
    <source>
        <dbReference type="ARBA" id="ARBA00022801"/>
    </source>
</evidence>
<keyword evidence="4" id="KW-0255">Endonuclease</keyword>
<dbReference type="OrthoDB" id="435754at2759"/>
<dbReference type="PaxDb" id="3055-EDP05112"/>
<dbReference type="Pfam" id="PF00445">
    <property type="entry name" value="Ribonuclease_T2"/>
    <property type="match status" value="1"/>
</dbReference>
<evidence type="ECO:0000256" key="2">
    <source>
        <dbReference type="ARBA" id="ARBA00022722"/>
    </source>
</evidence>
<dbReference type="InterPro" id="IPR033697">
    <property type="entry name" value="Ribonuclease_T2_eukaryotic"/>
</dbReference>
<dbReference type="STRING" id="3055.A0A2K3DRE4"/>
<dbReference type="PROSITE" id="PS00531">
    <property type="entry name" value="RNASE_T2_2"/>
    <property type="match status" value="1"/>
</dbReference>
<evidence type="ECO:0000256" key="3">
    <source>
        <dbReference type="ARBA" id="ARBA00022729"/>
    </source>
</evidence>
<feature type="active site" evidence="8">
    <location>
        <position position="92"/>
    </location>
</feature>
<dbReference type="GO" id="GO:0033897">
    <property type="term" value="F:ribonuclease T2 activity"/>
    <property type="evidence" value="ECO:0007669"/>
    <property type="project" value="InterPro"/>
</dbReference>
<evidence type="ECO:0000256" key="11">
    <source>
        <dbReference type="SAM" id="Phobius"/>
    </source>
</evidence>
<dbReference type="FunFam" id="3.90.730.10:FF:000007">
    <property type="entry name" value="Ribonuclease T2"/>
    <property type="match status" value="1"/>
</dbReference>
<evidence type="ECO:0000313" key="12">
    <source>
        <dbReference type="EMBL" id="PNW83100.1"/>
    </source>
</evidence>
<dbReference type="PANTHER" id="PTHR11240:SF22">
    <property type="entry name" value="RIBONUCLEASE T2"/>
    <property type="match status" value="1"/>
</dbReference>
<dbReference type="GO" id="GO:0003723">
    <property type="term" value="F:RNA binding"/>
    <property type="evidence" value="ECO:0007669"/>
    <property type="project" value="InterPro"/>
</dbReference>
<comment type="similarity">
    <text evidence="1 9">Belongs to the RNase T2 family.</text>
</comment>
<dbReference type="InterPro" id="IPR018188">
    <property type="entry name" value="RNase_T2_His_AS_1"/>
</dbReference>
<evidence type="ECO:0000256" key="9">
    <source>
        <dbReference type="RuleBase" id="RU004328"/>
    </source>
</evidence>
<dbReference type="CDD" id="cd01061">
    <property type="entry name" value="RNase_T2_euk"/>
    <property type="match status" value="1"/>
</dbReference>
<evidence type="ECO:0000313" key="13">
    <source>
        <dbReference type="Proteomes" id="UP000006906"/>
    </source>
</evidence>
<sequence>MRDEAKGFDYFMFVRQWPGSYCGTHACPRLEDAGPFHFTIHGLWPNYNDGTWPQFCDTSYKFDEDEVSDLEEALDLEWPSFMGENADFWDHEWSKHGTCALDLFPREHRFFKTVLKLHWKYDIAAALRAANILPSKSNTYKVSELADAVEDMYGARPVIHCYNKQLSEVWMCVDKDLKPFTCDSHQKDTCTEVSIPPLPKRNKTTASAAAASGRKAARAALVKAALLAEDAAAGGQDDFDALNRQLAATRAAAAAAVSDGVVELAARSQEAEPERVQTPDQLAEQRELDSLFGSLTASRQAAADMLLPLLSAGGTSEAGSGSDVAVNTQEPELLVDPVVAAPGDVVALGAEALAEAEAEVEADGGDAADDSVFAFLAGAHKLLRGAVAAAAESLAAGAAASEQQQQRLAAVQQLAAAVAAAGAEERVSNAGESYATTGAAGAAVQAEAEAAQEVSAEAQAAAEAEAAELDVVSGGEEEEDEYLAGNMYVDWLPMAATTHAAAAASSSAEAVVSATLSAAASIVSALANQEVELATGAAAAGASAGAGAEVAVGEGNQWDAWQREQEAHATELVQLAAARQAVVAAQHAQQLQADVLSGVLGALASRVGSLMQHLQQVTAASEGAAAVAAADDEYEAEGTFAKDSSMQAPREIDGLGLGGFVWTSRLRAEAHAAAAAAAAAMQEAEAEAAAAANGAAAAAQQQQRSAANAAAVHGHSAGGAANRVSVAADGDGHLTWVVQHVVVLRGGAEAGGEGAGRSGSALDWVAMGQMLCATVLAVSLALLALLALARAVQTEQDEPAAVQRERQQAAAAGGCPVSWLLRGRRQRAAAAGAGSELAAPLLLAEEAGKAVAAASEEEERVRGCGETLLRAGIIVVMPVEGSSGQQQQQPHPYAATH</sequence>
<dbReference type="GO" id="GO:0006401">
    <property type="term" value="P:RNA catabolic process"/>
    <property type="evidence" value="ECO:0000318"/>
    <property type="project" value="GO_Central"/>
</dbReference>
<evidence type="ECO:0000256" key="7">
    <source>
        <dbReference type="ARBA" id="ARBA00023239"/>
    </source>
</evidence>
<evidence type="ECO:0000256" key="10">
    <source>
        <dbReference type="SAM" id="Coils"/>
    </source>
</evidence>
<keyword evidence="10" id="KW-0175">Coiled coil</keyword>
<evidence type="ECO:0000256" key="6">
    <source>
        <dbReference type="ARBA" id="ARBA00023157"/>
    </source>
</evidence>
<reference evidence="12 13" key="1">
    <citation type="journal article" date="2007" name="Science">
        <title>The Chlamydomonas genome reveals the evolution of key animal and plant functions.</title>
        <authorList>
            <person name="Merchant S.S."/>
            <person name="Prochnik S.E."/>
            <person name="Vallon O."/>
            <person name="Harris E.H."/>
            <person name="Karpowicz S.J."/>
            <person name="Witman G.B."/>
            <person name="Terry A."/>
            <person name="Salamov A."/>
            <person name="Fritz-Laylin L.K."/>
            <person name="Marechal-Drouard L."/>
            <person name="Marshall W.F."/>
            <person name="Qu L.H."/>
            <person name="Nelson D.R."/>
            <person name="Sanderfoot A.A."/>
            <person name="Spalding M.H."/>
            <person name="Kapitonov V.V."/>
            <person name="Ren Q."/>
            <person name="Ferris P."/>
            <person name="Lindquist E."/>
            <person name="Shapiro H."/>
            <person name="Lucas S.M."/>
            <person name="Grimwood J."/>
            <person name="Schmutz J."/>
            <person name="Cardol P."/>
            <person name="Cerutti H."/>
            <person name="Chanfreau G."/>
            <person name="Chen C.L."/>
            <person name="Cognat V."/>
            <person name="Croft M.T."/>
            <person name="Dent R."/>
            <person name="Dutcher S."/>
            <person name="Fernandez E."/>
            <person name="Fukuzawa H."/>
            <person name="Gonzalez-Ballester D."/>
            <person name="Gonzalez-Halphen D."/>
            <person name="Hallmann A."/>
            <person name="Hanikenne M."/>
            <person name="Hippler M."/>
            <person name="Inwood W."/>
            <person name="Jabbari K."/>
            <person name="Kalanon M."/>
            <person name="Kuras R."/>
            <person name="Lefebvre P.A."/>
            <person name="Lemaire S.D."/>
            <person name="Lobanov A.V."/>
            <person name="Lohr M."/>
            <person name="Manuell A."/>
            <person name="Meier I."/>
            <person name="Mets L."/>
            <person name="Mittag M."/>
            <person name="Mittelmeier T."/>
            <person name="Moroney J.V."/>
            <person name="Moseley J."/>
            <person name="Napoli C."/>
            <person name="Nedelcu A.M."/>
            <person name="Niyogi K."/>
            <person name="Novoselov S.V."/>
            <person name="Paulsen I.T."/>
            <person name="Pazour G."/>
            <person name="Purton S."/>
            <person name="Ral J.P."/>
            <person name="Riano-Pachon D.M."/>
            <person name="Riekhof W."/>
            <person name="Rymarquis L."/>
            <person name="Schroda M."/>
            <person name="Stern D."/>
            <person name="Umen J."/>
            <person name="Willows R."/>
            <person name="Wilson N."/>
            <person name="Zimmer S.L."/>
            <person name="Allmer J."/>
            <person name="Balk J."/>
            <person name="Bisova K."/>
            <person name="Chen C.J."/>
            <person name="Elias M."/>
            <person name="Gendler K."/>
            <person name="Hauser C."/>
            <person name="Lamb M.R."/>
            <person name="Ledford H."/>
            <person name="Long J.C."/>
            <person name="Minagawa J."/>
            <person name="Page M.D."/>
            <person name="Pan J."/>
            <person name="Pootakham W."/>
            <person name="Roje S."/>
            <person name="Rose A."/>
            <person name="Stahlberg E."/>
            <person name="Terauchi A.M."/>
            <person name="Yang P."/>
            <person name="Ball S."/>
            <person name="Bowler C."/>
            <person name="Dieckmann C.L."/>
            <person name="Gladyshev V.N."/>
            <person name="Green P."/>
            <person name="Jorgensen R."/>
            <person name="Mayfield S."/>
            <person name="Mueller-Roeber B."/>
            <person name="Rajamani S."/>
            <person name="Sayre R.T."/>
            <person name="Brokstein P."/>
            <person name="Dubchak I."/>
            <person name="Goodstein D."/>
            <person name="Hornick L."/>
            <person name="Huang Y.W."/>
            <person name="Jhaveri J."/>
            <person name="Luo Y."/>
            <person name="Martinez D."/>
            <person name="Ngau W.C."/>
            <person name="Otillar B."/>
            <person name="Poliakov A."/>
            <person name="Porter A."/>
            <person name="Szajkowski L."/>
            <person name="Werner G."/>
            <person name="Zhou K."/>
            <person name="Grigoriev I.V."/>
            <person name="Rokhsar D.S."/>
            <person name="Grossman A.R."/>
        </authorList>
    </citation>
    <scope>NUCLEOTIDE SEQUENCE [LARGE SCALE GENOMIC DNA]</scope>
    <source>
        <strain evidence="13">CC-503</strain>
    </source>
</reference>
<dbReference type="PROSITE" id="PS00530">
    <property type="entry name" value="RNASE_T2_1"/>
    <property type="match status" value="1"/>
</dbReference>
<keyword evidence="3" id="KW-0732">Signal</keyword>
<evidence type="ECO:0000256" key="1">
    <source>
        <dbReference type="ARBA" id="ARBA00007469"/>
    </source>
</evidence>
<proteinExistence type="inferred from homology"/>
<organism evidence="12 13">
    <name type="scientific">Chlamydomonas reinhardtii</name>
    <name type="common">Chlamydomonas smithii</name>
    <dbReference type="NCBI Taxonomy" id="3055"/>
    <lineage>
        <taxon>Eukaryota</taxon>
        <taxon>Viridiplantae</taxon>
        <taxon>Chlorophyta</taxon>
        <taxon>core chlorophytes</taxon>
        <taxon>Chlorophyceae</taxon>
        <taxon>CS clade</taxon>
        <taxon>Chlamydomonadales</taxon>
        <taxon>Chlamydomonadaceae</taxon>
        <taxon>Chlamydomonas</taxon>
    </lineage>
</organism>
<dbReference type="InterPro" id="IPR033130">
    <property type="entry name" value="RNase_T2_His_AS_2"/>
</dbReference>
<dbReference type="InterPro" id="IPR036430">
    <property type="entry name" value="RNase_T2-like_sf"/>
</dbReference>
<dbReference type="KEGG" id="cre:CHLRE_06g306550v5"/>
<dbReference type="Gene3D" id="3.90.730.10">
    <property type="entry name" value="Ribonuclease T2-like"/>
    <property type="match status" value="1"/>
</dbReference>
<keyword evidence="11" id="KW-1133">Transmembrane helix</keyword>
<dbReference type="ExpressionAtlas" id="A0A2K3DRE4">
    <property type="expression patterns" value="baseline and differential"/>
</dbReference>
<dbReference type="InParanoid" id="A0A2K3DRE4"/>
<dbReference type="GO" id="GO:0016787">
    <property type="term" value="F:hydrolase activity"/>
    <property type="evidence" value="ECO:0007669"/>
    <property type="project" value="UniProtKB-KW"/>
</dbReference>
<protein>
    <submittedName>
        <fullName evidence="12">Uncharacterized protein</fullName>
    </submittedName>
</protein>
<dbReference type="PANTHER" id="PTHR11240">
    <property type="entry name" value="RIBONUCLEASE T2"/>
    <property type="match status" value="1"/>
</dbReference>
<dbReference type="Proteomes" id="UP000006906">
    <property type="component" value="Chromosome 6"/>
</dbReference>
<keyword evidence="6" id="KW-1015">Disulfide bond</keyword>
<dbReference type="Gramene" id="PNW83100">
    <property type="protein sequence ID" value="PNW83100"/>
    <property type="gene ID" value="CHLRE_06g306550v5"/>
</dbReference>
<feature type="active site" evidence="8">
    <location>
        <position position="41"/>
    </location>
</feature>